<keyword evidence="1" id="KW-0472">Membrane</keyword>
<evidence type="ECO:0000313" key="2">
    <source>
        <dbReference type="EMBL" id="KAF5179590.1"/>
    </source>
</evidence>
<protein>
    <recommendedName>
        <fullName evidence="4">Transmembrane protein</fullName>
    </recommendedName>
</protein>
<name>A0A7J6V5Y6_THATH</name>
<organism evidence="2 3">
    <name type="scientific">Thalictrum thalictroides</name>
    <name type="common">Rue-anemone</name>
    <name type="synonym">Anemone thalictroides</name>
    <dbReference type="NCBI Taxonomy" id="46969"/>
    <lineage>
        <taxon>Eukaryota</taxon>
        <taxon>Viridiplantae</taxon>
        <taxon>Streptophyta</taxon>
        <taxon>Embryophyta</taxon>
        <taxon>Tracheophyta</taxon>
        <taxon>Spermatophyta</taxon>
        <taxon>Magnoliopsida</taxon>
        <taxon>Ranunculales</taxon>
        <taxon>Ranunculaceae</taxon>
        <taxon>Thalictroideae</taxon>
        <taxon>Thalictrum</taxon>
    </lineage>
</organism>
<proteinExistence type="predicted"/>
<dbReference type="Proteomes" id="UP000554482">
    <property type="component" value="Unassembled WGS sequence"/>
</dbReference>
<accession>A0A7J6V5Y6</accession>
<keyword evidence="1" id="KW-0812">Transmembrane</keyword>
<sequence length="75" mass="7724">MLLISVAEAHAAIGNRELILVALLLMLLVLLFYLSCLAAAISAVVLVALSCSDSVPCCKASLGTDAANELISSSY</sequence>
<evidence type="ECO:0000256" key="1">
    <source>
        <dbReference type="SAM" id="Phobius"/>
    </source>
</evidence>
<keyword evidence="3" id="KW-1185">Reference proteome</keyword>
<dbReference type="EMBL" id="JABWDY010038596">
    <property type="protein sequence ID" value="KAF5179590.1"/>
    <property type="molecule type" value="Genomic_DNA"/>
</dbReference>
<gene>
    <name evidence="2" type="ORF">FRX31_030823</name>
</gene>
<keyword evidence="1" id="KW-1133">Transmembrane helix</keyword>
<dbReference type="AlphaFoldDB" id="A0A7J6V5Y6"/>
<feature type="transmembrane region" description="Helical" evidence="1">
    <location>
        <begin position="21"/>
        <end position="49"/>
    </location>
</feature>
<evidence type="ECO:0008006" key="4">
    <source>
        <dbReference type="Google" id="ProtNLM"/>
    </source>
</evidence>
<comment type="caution">
    <text evidence="2">The sequence shown here is derived from an EMBL/GenBank/DDBJ whole genome shotgun (WGS) entry which is preliminary data.</text>
</comment>
<evidence type="ECO:0000313" key="3">
    <source>
        <dbReference type="Proteomes" id="UP000554482"/>
    </source>
</evidence>
<reference evidence="2 3" key="1">
    <citation type="submission" date="2020-06" db="EMBL/GenBank/DDBJ databases">
        <title>Transcriptomic and genomic resources for Thalictrum thalictroides and T. hernandezii: Facilitating candidate gene discovery in an emerging model plant lineage.</title>
        <authorList>
            <person name="Arias T."/>
            <person name="Riano-Pachon D.M."/>
            <person name="Di Stilio V.S."/>
        </authorList>
    </citation>
    <scope>NUCLEOTIDE SEQUENCE [LARGE SCALE GENOMIC DNA]</scope>
    <source>
        <strain evidence="3">cv. WT478/WT964</strain>
        <tissue evidence="2">Leaves</tissue>
    </source>
</reference>